<keyword evidence="6" id="KW-1185">Reference proteome</keyword>
<dbReference type="InterPro" id="IPR023614">
    <property type="entry name" value="Porin_dom_sf"/>
</dbReference>
<evidence type="ECO:0000256" key="2">
    <source>
        <dbReference type="ARBA" id="ARBA00022448"/>
    </source>
</evidence>
<proteinExistence type="inferred from homology"/>
<dbReference type="GO" id="GO:0015288">
    <property type="term" value="F:porin activity"/>
    <property type="evidence" value="ECO:0007669"/>
    <property type="project" value="TreeGrafter"/>
</dbReference>
<dbReference type="AlphaFoldDB" id="A0A1I5CQU8"/>
<feature type="signal peptide" evidence="4">
    <location>
        <begin position="1"/>
        <end position="22"/>
    </location>
</feature>
<dbReference type="PANTHER" id="PTHR34596">
    <property type="entry name" value="CHITOPORIN"/>
    <property type="match status" value="1"/>
</dbReference>
<dbReference type="Gene3D" id="2.40.160.10">
    <property type="entry name" value="Porin"/>
    <property type="match status" value="1"/>
</dbReference>
<gene>
    <name evidence="5" type="ORF">SAMN05428971_2428</name>
</gene>
<reference evidence="6" key="1">
    <citation type="submission" date="2016-10" db="EMBL/GenBank/DDBJ databases">
        <authorList>
            <person name="Varghese N."/>
            <person name="Submissions S."/>
        </authorList>
    </citation>
    <scope>NUCLEOTIDE SEQUENCE [LARGE SCALE GENOMIC DNA]</scope>
    <source>
        <strain evidence="6">OV426</strain>
    </source>
</reference>
<dbReference type="InterPro" id="IPR005318">
    <property type="entry name" value="OM_porin_bac"/>
</dbReference>
<dbReference type="OrthoDB" id="9151008at2"/>
<evidence type="ECO:0000313" key="5">
    <source>
        <dbReference type="EMBL" id="SFN89395.1"/>
    </source>
</evidence>
<evidence type="ECO:0000256" key="1">
    <source>
        <dbReference type="ARBA" id="ARBA00009075"/>
    </source>
</evidence>
<dbReference type="PANTHER" id="PTHR34596:SF2">
    <property type="entry name" value="CHITOPORIN"/>
    <property type="match status" value="1"/>
</dbReference>
<keyword evidence="3 4" id="KW-0732">Signal</keyword>
<sequence>MRGTRCIPLFILLFLPPPGAWADFSDALSFSDNAFLRDSQLDLRLRNYWKYLKENEAQPTTVHNAWGQAASLNFRSGYQWDWLGFDATYTRAIRLGASDYFATRGLLYDSGGNQQKADAHGFSKFGERYLKVKLGDGHAGFKGKAGWQELKNIGVLTTTDRLSRNSYSGFSGALNVQKVRLDLAYVTKTLRHDSPESLALQTQDRRNIHAIYTGALSYTGDRAHLAYAFGEAEAYERRHVIEVNYSLSPNWRLSSQIYGSQGLENYKSMAASKRSFDNHAWHYVGEADWINDRWTQKFAAAWTSAPKHNAVGYYVRPLTKNTRGRFNALTSAGKDYTRDKEMALVSQTEFEIAKGIFSGFQINYGQFNYRNTRIRSGEVALVNRFVEPHPVLKNLSVFTLFGYGWSYKNNKETPVFNAQGKYMRSPSLSAEIAVEYKLNLFR</sequence>
<name>A0A1I5CQU8_9GAMM</name>
<accession>A0A1I5CQU8</accession>
<evidence type="ECO:0000256" key="4">
    <source>
        <dbReference type="SAM" id="SignalP"/>
    </source>
</evidence>
<evidence type="ECO:0000256" key="3">
    <source>
        <dbReference type="ARBA" id="ARBA00022729"/>
    </source>
</evidence>
<dbReference type="Proteomes" id="UP000198968">
    <property type="component" value="Unassembled WGS sequence"/>
</dbReference>
<dbReference type="GO" id="GO:0016020">
    <property type="term" value="C:membrane"/>
    <property type="evidence" value="ECO:0007669"/>
    <property type="project" value="InterPro"/>
</dbReference>
<keyword evidence="2" id="KW-0813">Transport</keyword>
<feature type="chain" id="PRO_5011521778" evidence="4">
    <location>
        <begin position="23"/>
        <end position="442"/>
    </location>
</feature>
<comment type="similarity">
    <text evidence="1">Belongs to the outer membrane porin (Opr) (TC 1.B.25) family.</text>
</comment>
<dbReference type="Pfam" id="PF03573">
    <property type="entry name" value="OprD"/>
    <property type="match status" value="1"/>
</dbReference>
<protein>
    <submittedName>
        <fullName evidence="5">Outer membrane porin, OprD family</fullName>
    </submittedName>
</protein>
<dbReference type="EMBL" id="FOVG01000002">
    <property type="protein sequence ID" value="SFN89395.1"/>
    <property type="molecule type" value="Genomic_DNA"/>
</dbReference>
<organism evidence="5 6">
    <name type="scientific">Candidatus Pantoea varia</name>
    <dbReference type="NCBI Taxonomy" id="1881036"/>
    <lineage>
        <taxon>Bacteria</taxon>
        <taxon>Pseudomonadati</taxon>
        <taxon>Pseudomonadota</taxon>
        <taxon>Gammaproteobacteria</taxon>
        <taxon>Enterobacterales</taxon>
        <taxon>Erwiniaceae</taxon>
        <taxon>Pantoea</taxon>
    </lineage>
</organism>
<evidence type="ECO:0000313" key="6">
    <source>
        <dbReference type="Proteomes" id="UP000198968"/>
    </source>
</evidence>